<evidence type="ECO:0000259" key="8">
    <source>
        <dbReference type="PROSITE" id="PS50928"/>
    </source>
</evidence>
<keyword evidence="3" id="KW-1003">Cell membrane</keyword>
<evidence type="ECO:0000256" key="1">
    <source>
        <dbReference type="ARBA" id="ARBA00004651"/>
    </source>
</evidence>
<dbReference type="EMBL" id="JACIBV010000001">
    <property type="protein sequence ID" value="MBB3731246.1"/>
    <property type="molecule type" value="Genomic_DNA"/>
</dbReference>
<feature type="domain" description="ABC transmembrane type-1" evidence="8">
    <location>
        <begin position="78"/>
        <end position="267"/>
    </location>
</feature>
<dbReference type="GO" id="GO:0055085">
    <property type="term" value="P:transmembrane transport"/>
    <property type="evidence" value="ECO:0007669"/>
    <property type="project" value="InterPro"/>
</dbReference>
<keyword evidence="5 7" id="KW-1133">Transmembrane helix</keyword>
<dbReference type="Pfam" id="PF12911">
    <property type="entry name" value="OppC_N"/>
    <property type="match status" value="1"/>
</dbReference>
<dbReference type="InterPro" id="IPR025966">
    <property type="entry name" value="OppC_N"/>
</dbReference>
<keyword evidence="6 7" id="KW-0472">Membrane</keyword>
<dbReference type="Gene3D" id="1.10.3720.10">
    <property type="entry name" value="MetI-like"/>
    <property type="match status" value="1"/>
</dbReference>
<feature type="transmembrane region" description="Helical" evidence="7">
    <location>
        <begin position="120"/>
        <end position="153"/>
    </location>
</feature>
<comment type="subcellular location">
    <subcellularLocation>
        <location evidence="1 7">Cell membrane</location>
        <topology evidence="1 7">Multi-pass membrane protein</topology>
    </subcellularLocation>
</comment>
<organism evidence="9 10">
    <name type="scientific">Nonomuraea dietziae</name>
    <dbReference type="NCBI Taxonomy" id="65515"/>
    <lineage>
        <taxon>Bacteria</taxon>
        <taxon>Bacillati</taxon>
        <taxon>Actinomycetota</taxon>
        <taxon>Actinomycetes</taxon>
        <taxon>Streptosporangiales</taxon>
        <taxon>Streptosporangiaceae</taxon>
        <taxon>Nonomuraea</taxon>
    </lineage>
</organism>
<dbReference type="SUPFAM" id="SSF161098">
    <property type="entry name" value="MetI-like"/>
    <property type="match status" value="1"/>
</dbReference>
<dbReference type="InterPro" id="IPR050366">
    <property type="entry name" value="BP-dependent_transpt_permease"/>
</dbReference>
<keyword evidence="10" id="KW-1185">Reference proteome</keyword>
<comment type="similarity">
    <text evidence="7">Belongs to the binding-protein-dependent transport system permease family.</text>
</comment>
<proteinExistence type="inferred from homology"/>
<dbReference type="AlphaFoldDB" id="A0A7W5VAK8"/>
<dbReference type="InterPro" id="IPR035906">
    <property type="entry name" value="MetI-like_sf"/>
</dbReference>
<evidence type="ECO:0000256" key="7">
    <source>
        <dbReference type="RuleBase" id="RU363032"/>
    </source>
</evidence>
<dbReference type="PROSITE" id="PS50928">
    <property type="entry name" value="ABC_TM1"/>
    <property type="match status" value="1"/>
</dbReference>
<sequence>MTVVEPRRRLPRMPDRLAAFGAVLLVLIVASALFAPWLAPYEENDPRPLDKLLEPSSSHWFGTDHVGRDILTQILYGGRTSLAIAAAVLAVSALVGVTLGVVAGYAGGWIRDVIMRITDIFLAFPALLLSLALAVVLQPSVTTVILAIAVTWWPWYARLSASVAASVSTRSYVDAARCLGVPAPVIVWRHVLPNSITPVLVQLSLDAGGVILTAAALSYLGLGAHEPTAEWGLMVQQGQALFTTNWWVVTFPGLAILVTAFAFNVLGEGLRSALDPRRTVIR</sequence>
<keyword evidence="4 7" id="KW-0812">Transmembrane</keyword>
<evidence type="ECO:0000256" key="3">
    <source>
        <dbReference type="ARBA" id="ARBA00022475"/>
    </source>
</evidence>
<dbReference type="GeneID" id="95393353"/>
<dbReference type="CDD" id="cd06261">
    <property type="entry name" value="TM_PBP2"/>
    <property type="match status" value="1"/>
</dbReference>
<reference evidence="9 10" key="1">
    <citation type="submission" date="2020-08" db="EMBL/GenBank/DDBJ databases">
        <title>Sequencing the genomes of 1000 actinobacteria strains.</title>
        <authorList>
            <person name="Klenk H.-P."/>
        </authorList>
    </citation>
    <scope>NUCLEOTIDE SEQUENCE [LARGE SCALE GENOMIC DNA]</scope>
    <source>
        <strain evidence="9 10">DSM 44320</strain>
    </source>
</reference>
<protein>
    <submittedName>
        <fullName evidence="9">Peptide/nickel transport system permease protein</fullName>
    </submittedName>
</protein>
<dbReference type="InterPro" id="IPR000515">
    <property type="entry name" value="MetI-like"/>
</dbReference>
<dbReference type="PANTHER" id="PTHR43386">
    <property type="entry name" value="OLIGOPEPTIDE TRANSPORT SYSTEM PERMEASE PROTEIN APPC"/>
    <property type="match status" value="1"/>
</dbReference>
<name>A0A7W5VAK8_9ACTN</name>
<comment type="caution">
    <text evidence="9">The sequence shown here is derived from an EMBL/GenBank/DDBJ whole genome shotgun (WGS) entry which is preliminary data.</text>
</comment>
<feature type="transmembrane region" description="Helical" evidence="7">
    <location>
        <begin position="17"/>
        <end position="39"/>
    </location>
</feature>
<dbReference type="RefSeq" id="WP_183656992.1">
    <property type="nucleotide sequence ID" value="NZ_BAAAXX010000092.1"/>
</dbReference>
<dbReference type="PANTHER" id="PTHR43386:SF1">
    <property type="entry name" value="D,D-DIPEPTIDE TRANSPORT SYSTEM PERMEASE PROTEIN DDPC-RELATED"/>
    <property type="match status" value="1"/>
</dbReference>
<dbReference type="Proteomes" id="UP000579945">
    <property type="component" value="Unassembled WGS sequence"/>
</dbReference>
<keyword evidence="2 7" id="KW-0813">Transport</keyword>
<evidence type="ECO:0000256" key="5">
    <source>
        <dbReference type="ARBA" id="ARBA00022989"/>
    </source>
</evidence>
<dbReference type="Pfam" id="PF00528">
    <property type="entry name" value="BPD_transp_1"/>
    <property type="match status" value="1"/>
</dbReference>
<feature type="transmembrane region" description="Helical" evidence="7">
    <location>
        <begin position="82"/>
        <end position="108"/>
    </location>
</feature>
<evidence type="ECO:0000313" key="10">
    <source>
        <dbReference type="Proteomes" id="UP000579945"/>
    </source>
</evidence>
<evidence type="ECO:0000256" key="4">
    <source>
        <dbReference type="ARBA" id="ARBA00022692"/>
    </source>
</evidence>
<dbReference type="GO" id="GO:0005886">
    <property type="term" value="C:plasma membrane"/>
    <property type="evidence" value="ECO:0007669"/>
    <property type="project" value="UniProtKB-SubCell"/>
</dbReference>
<feature type="transmembrane region" description="Helical" evidence="7">
    <location>
        <begin position="246"/>
        <end position="267"/>
    </location>
</feature>
<gene>
    <name evidence="9" type="ORF">FHR33_007106</name>
</gene>
<evidence type="ECO:0000256" key="6">
    <source>
        <dbReference type="ARBA" id="ARBA00023136"/>
    </source>
</evidence>
<accession>A0A7W5VAK8</accession>
<evidence type="ECO:0000313" key="9">
    <source>
        <dbReference type="EMBL" id="MBB3731246.1"/>
    </source>
</evidence>
<evidence type="ECO:0000256" key="2">
    <source>
        <dbReference type="ARBA" id="ARBA00022448"/>
    </source>
</evidence>